<dbReference type="SUPFAM" id="SSF52540">
    <property type="entry name" value="P-loop containing nucleoside triphosphate hydrolases"/>
    <property type="match status" value="1"/>
</dbReference>
<dbReference type="Pfam" id="PF00004">
    <property type="entry name" value="AAA"/>
    <property type="match status" value="1"/>
</dbReference>
<dbReference type="InterPro" id="IPR027417">
    <property type="entry name" value="P-loop_NTPase"/>
</dbReference>
<name>A0A9D4UID0_ADICA</name>
<dbReference type="PANTHER" id="PTHR46411:SF3">
    <property type="entry name" value="AAA+ ATPASE DOMAIN-CONTAINING PROTEIN"/>
    <property type="match status" value="1"/>
</dbReference>
<dbReference type="PANTHER" id="PTHR46411">
    <property type="entry name" value="FAMILY ATPASE, PUTATIVE-RELATED"/>
    <property type="match status" value="1"/>
</dbReference>
<organism evidence="3 4">
    <name type="scientific">Adiantum capillus-veneris</name>
    <name type="common">Maidenhair fern</name>
    <dbReference type="NCBI Taxonomy" id="13818"/>
    <lineage>
        <taxon>Eukaryota</taxon>
        <taxon>Viridiplantae</taxon>
        <taxon>Streptophyta</taxon>
        <taxon>Embryophyta</taxon>
        <taxon>Tracheophyta</taxon>
        <taxon>Polypodiopsida</taxon>
        <taxon>Polypodiidae</taxon>
        <taxon>Polypodiales</taxon>
        <taxon>Pteridineae</taxon>
        <taxon>Pteridaceae</taxon>
        <taxon>Vittarioideae</taxon>
        <taxon>Adiantum</taxon>
    </lineage>
</organism>
<evidence type="ECO:0000259" key="2">
    <source>
        <dbReference type="SMART" id="SM00382"/>
    </source>
</evidence>
<dbReference type="SMART" id="SM00382">
    <property type="entry name" value="AAA"/>
    <property type="match status" value="1"/>
</dbReference>
<feature type="domain" description="AAA+ ATPase" evidence="2">
    <location>
        <begin position="501"/>
        <end position="630"/>
    </location>
</feature>
<dbReference type="Pfam" id="PF22942">
    <property type="entry name" value="DUF7025"/>
    <property type="match status" value="1"/>
</dbReference>
<dbReference type="OrthoDB" id="10042665at2759"/>
<dbReference type="InterPro" id="IPR003959">
    <property type="entry name" value="ATPase_AAA_core"/>
</dbReference>
<evidence type="ECO:0000313" key="4">
    <source>
        <dbReference type="Proteomes" id="UP000886520"/>
    </source>
</evidence>
<reference evidence="3" key="1">
    <citation type="submission" date="2021-01" db="EMBL/GenBank/DDBJ databases">
        <title>Adiantum capillus-veneris genome.</title>
        <authorList>
            <person name="Fang Y."/>
            <person name="Liao Q."/>
        </authorList>
    </citation>
    <scope>NUCLEOTIDE SEQUENCE</scope>
    <source>
        <strain evidence="3">H3</strain>
        <tissue evidence="3">Leaf</tissue>
    </source>
</reference>
<protein>
    <recommendedName>
        <fullName evidence="2">AAA+ ATPase domain-containing protein</fullName>
    </recommendedName>
</protein>
<dbReference type="GO" id="GO:0005524">
    <property type="term" value="F:ATP binding"/>
    <property type="evidence" value="ECO:0007669"/>
    <property type="project" value="InterPro"/>
</dbReference>
<keyword evidence="4" id="KW-1185">Reference proteome</keyword>
<comment type="caution">
    <text evidence="3">The sequence shown here is derived from an EMBL/GenBank/DDBJ whole genome shotgun (WGS) entry which is preliminary data.</text>
</comment>
<keyword evidence="1" id="KW-0150">Chloroplast</keyword>
<dbReference type="AlphaFoldDB" id="A0A9D4UID0"/>
<accession>A0A9D4UID0</accession>
<sequence length="714" mass="80227">MPLLARQLLQHHLTRSMDGVDETVEEDQTKTGNVKDPEWRWPTREKWYSMLEGVWKMRRTTKGKGLQDGLQCPFEVTALIKERSEELSEVNVTIHSPYLITILRKYLSGMVGDLCTQEPSIDVKDLFGIWDSLKGELKVSQSECHCKEEATEDGINGVAVEREGSNAAADGNVSAKNDGSGVANGVSDGEEQTFSRLHLHHLLRFLDEHFKDISAKFAWVKREGRVSYNMLWTFLAPGVEVCCLCNISGQVCHAVISEKGKYDHKSWAPDENGFKIKLNVMAFNGKSYRHCTMTYKIDEFDGEVLFTSLRVCPWSFFPSQQRQDMMDHLEQRGQLFYNYAVKEPFMFMHFHGSLGYYQRSANGCFQLRRVNADGRVMVDLLSLAKANPDWPLGNAQPPSELLRGLGEKGTEEAKSEKGRQLTKEELCRAPAVVYGFSFSLKRWGCFDVEGLREITFEDQAYEQLVMKSAKQKEMLKAIVTTYLLEEGGRGKGVDVVAQKGEGCVVLCYGPPGTGKTLTAETLAETLHRPLWAISAFELGEEAGELEKSLSQVLNTALRWRAIVLLDEADGYLERRAFNVDVKRNLLTGVFLRLLEYYAGVLFLTTNRVGAFDEAFLSRISLCIRYPELDDERRGFIWQTLLARAAIPTNEANFSGLVQCGQPLNGREIRNIISLAQTWAHSSAQPPSISHVLDALQLVISGSKELLQDLGSAIA</sequence>
<dbReference type="Proteomes" id="UP000886520">
    <property type="component" value="Chromosome 16"/>
</dbReference>
<dbReference type="InterPro" id="IPR054289">
    <property type="entry name" value="DUF7025"/>
</dbReference>
<dbReference type="EMBL" id="JABFUD020000016">
    <property type="protein sequence ID" value="KAI5068385.1"/>
    <property type="molecule type" value="Genomic_DNA"/>
</dbReference>
<dbReference type="InterPro" id="IPR003593">
    <property type="entry name" value="AAA+_ATPase"/>
</dbReference>
<proteinExistence type="predicted"/>
<dbReference type="GO" id="GO:0016887">
    <property type="term" value="F:ATP hydrolysis activity"/>
    <property type="evidence" value="ECO:0007669"/>
    <property type="project" value="InterPro"/>
</dbReference>
<evidence type="ECO:0000313" key="3">
    <source>
        <dbReference type="EMBL" id="KAI5068385.1"/>
    </source>
</evidence>
<dbReference type="Gene3D" id="3.40.50.300">
    <property type="entry name" value="P-loop containing nucleotide triphosphate hydrolases"/>
    <property type="match status" value="1"/>
</dbReference>
<evidence type="ECO:0000256" key="1">
    <source>
        <dbReference type="ARBA" id="ARBA00022528"/>
    </source>
</evidence>
<gene>
    <name evidence="3" type="ORF">GOP47_0016730</name>
</gene>
<keyword evidence="1" id="KW-0934">Plastid</keyword>